<reference evidence="1 2" key="1">
    <citation type="journal article" date="2021" name="Sci. Rep.">
        <title>The genome of the diatom Chaetoceros tenuissimus carries an ancient integrated fragment of an extant virus.</title>
        <authorList>
            <person name="Hongo Y."/>
            <person name="Kimura K."/>
            <person name="Takaki Y."/>
            <person name="Yoshida Y."/>
            <person name="Baba S."/>
            <person name="Kobayashi G."/>
            <person name="Nagasaki K."/>
            <person name="Hano T."/>
            <person name="Tomaru Y."/>
        </authorList>
    </citation>
    <scope>NUCLEOTIDE SEQUENCE [LARGE SCALE GENOMIC DNA]</scope>
    <source>
        <strain evidence="1 2">NIES-3715</strain>
    </source>
</reference>
<dbReference type="Proteomes" id="UP001054902">
    <property type="component" value="Unassembled WGS sequence"/>
</dbReference>
<dbReference type="AlphaFoldDB" id="A0AAD3CRB3"/>
<proteinExistence type="predicted"/>
<evidence type="ECO:0000313" key="1">
    <source>
        <dbReference type="EMBL" id="GFH50458.1"/>
    </source>
</evidence>
<evidence type="ECO:0000313" key="2">
    <source>
        <dbReference type="Proteomes" id="UP001054902"/>
    </source>
</evidence>
<protein>
    <submittedName>
        <fullName evidence="1">Uncharacterized protein</fullName>
    </submittedName>
</protein>
<dbReference type="EMBL" id="BLLK01000039">
    <property type="protein sequence ID" value="GFH50458.1"/>
    <property type="molecule type" value="Genomic_DNA"/>
</dbReference>
<name>A0AAD3CRB3_9STRA</name>
<comment type="caution">
    <text evidence="1">The sequence shown here is derived from an EMBL/GenBank/DDBJ whole genome shotgun (WGS) entry which is preliminary data.</text>
</comment>
<sequence>MESALSLHLIGLSWIRHRSLRISPSISNILESCDRHVSLEECKHRKAIPGKLSFDPARPDDVVSPLDGASISKVDWTECYPDAKEQLPCRMPTPHGAAVLTRAYVDGNHAVLWIEGKYNLADLFSKTTIAGDTQWNFVNQIFKSDSVDED</sequence>
<organism evidence="1 2">
    <name type="scientific">Chaetoceros tenuissimus</name>
    <dbReference type="NCBI Taxonomy" id="426638"/>
    <lineage>
        <taxon>Eukaryota</taxon>
        <taxon>Sar</taxon>
        <taxon>Stramenopiles</taxon>
        <taxon>Ochrophyta</taxon>
        <taxon>Bacillariophyta</taxon>
        <taxon>Coscinodiscophyceae</taxon>
        <taxon>Chaetocerotophycidae</taxon>
        <taxon>Chaetocerotales</taxon>
        <taxon>Chaetocerotaceae</taxon>
        <taxon>Chaetoceros</taxon>
    </lineage>
</organism>
<accession>A0AAD3CRB3</accession>
<keyword evidence="2" id="KW-1185">Reference proteome</keyword>
<gene>
    <name evidence="1" type="ORF">CTEN210_06934</name>
</gene>